<dbReference type="Proteomes" id="UP001066327">
    <property type="component" value="Unassembled WGS sequence"/>
</dbReference>
<dbReference type="RefSeq" id="WP_269591558.1">
    <property type="nucleotide sequence ID" value="NZ_CP130956.1"/>
</dbReference>
<protein>
    <submittedName>
        <fullName evidence="3">Uncharacterized protein</fullName>
    </submittedName>
</protein>
<gene>
    <name evidence="2" type="ORF">O4328_20970</name>
    <name evidence="3" type="ORF">Q5707_41445</name>
</gene>
<name>A0AAX3YUT4_RHOOP</name>
<evidence type="ECO:0000313" key="2">
    <source>
        <dbReference type="EMBL" id="MCZ4586129.1"/>
    </source>
</evidence>
<geneLocation type="plasmid" evidence="3 5">
    <name>pRho-VOC14-L</name>
</geneLocation>
<dbReference type="EMBL" id="CP130956">
    <property type="protein sequence ID" value="WLF51934.1"/>
    <property type="molecule type" value="Genomic_DNA"/>
</dbReference>
<accession>A0AAX3YUT4</accession>
<evidence type="ECO:0000256" key="1">
    <source>
        <dbReference type="SAM" id="MobiDB-lite"/>
    </source>
</evidence>
<organism evidence="3 5">
    <name type="scientific">Rhodococcus opacus</name>
    <name type="common">Nocardia opaca</name>
    <dbReference type="NCBI Taxonomy" id="37919"/>
    <lineage>
        <taxon>Bacteria</taxon>
        <taxon>Bacillati</taxon>
        <taxon>Actinomycetota</taxon>
        <taxon>Actinomycetes</taxon>
        <taxon>Mycobacteriales</taxon>
        <taxon>Nocardiaceae</taxon>
        <taxon>Rhodococcus</taxon>
    </lineage>
</organism>
<reference evidence="3" key="2">
    <citation type="submission" date="2023-07" db="EMBL/GenBank/DDBJ databases">
        <title>Genomic analysis of Rhodococcus opacus VOC-14 with glycol ethers degradation activity.</title>
        <authorList>
            <person name="Narkevich D.A."/>
            <person name="Hlushen A.M."/>
            <person name="Akhremchuk A.E."/>
            <person name="Sikolenko M.A."/>
            <person name="Valentovich L.N."/>
        </authorList>
    </citation>
    <scope>NUCLEOTIDE SEQUENCE</scope>
    <source>
        <strain evidence="3">VOC-14</strain>
        <plasmid evidence="3">pRho-VOC14-L</plasmid>
    </source>
</reference>
<sequence>MAARVHRPTSCWVTCPHCDKRTYFTRKDARAARTHHEKRQGLSIYPCPHQDQDGDRFHVGLRPEGLGRGHIDRDTLADKQRTALSEGRFAAGGAR</sequence>
<dbReference type="AlphaFoldDB" id="A0AAX3YUT4"/>
<evidence type="ECO:0000313" key="3">
    <source>
        <dbReference type="EMBL" id="WLF51934.1"/>
    </source>
</evidence>
<keyword evidence="3" id="KW-0614">Plasmid</keyword>
<evidence type="ECO:0000313" key="4">
    <source>
        <dbReference type="Proteomes" id="UP001066327"/>
    </source>
</evidence>
<evidence type="ECO:0000313" key="5">
    <source>
        <dbReference type="Proteomes" id="UP001231166"/>
    </source>
</evidence>
<keyword evidence="4" id="KW-1185">Reference proteome</keyword>
<reference evidence="2" key="1">
    <citation type="submission" date="2022-12" db="EMBL/GenBank/DDBJ databases">
        <authorList>
            <person name="Krivoruchko A.V."/>
            <person name="Elkin A."/>
        </authorList>
    </citation>
    <scope>NUCLEOTIDE SEQUENCE</scope>
    <source>
        <strain evidence="2">IEGM 249</strain>
    </source>
</reference>
<proteinExistence type="predicted"/>
<feature type="region of interest" description="Disordered" evidence="1">
    <location>
        <begin position="31"/>
        <end position="54"/>
    </location>
</feature>
<dbReference type="Proteomes" id="UP001231166">
    <property type="component" value="Plasmid pRho-VOC14-L"/>
</dbReference>
<dbReference type="EMBL" id="JAPWIS010000010">
    <property type="protein sequence ID" value="MCZ4586129.1"/>
    <property type="molecule type" value="Genomic_DNA"/>
</dbReference>